<dbReference type="PATRIC" id="fig|86416.3.peg.1847"/>
<protein>
    <submittedName>
        <fullName evidence="1">Uncharacterized protein</fullName>
    </submittedName>
</protein>
<dbReference type="HOGENOM" id="CLU_156428_0_0_9"/>
<dbReference type="EMBL" id="CP003261">
    <property type="protein sequence ID" value="AGK96776.1"/>
    <property type="molecule type" value="Genomic_DNA"/>
</dbReference>
<evidence type="ECO:0000313" key="1">
    <source>
        <dbReference type="EMBL" id="AGK96776.1"/>
    </source>
</evidence>
<accession>R4K4Y6</accession>
<organism evidence="1 2">
    <name type="scientific">Clostridium pasteurianum BC1</name>
    <dbReference type="NCBI Taxonomy" id="86416"/>
    <lineage>
        <taxon>Bacteria</taxon>
        <taxon>Bacillati</taxon>
        <taxon>Bacillota</taxon>
        <taxon>Clostridia</taxon>
        <taxon>Eubacteriales</taxon>
        <taxon>Clostridiaceae</taxon>
        <taxon>Clostridium</taxon>
    </lineage>
</organism>
<dbReference type="RefSeq" id="WP_015615094.1">
    <property type="nucleotide sequence ID" value="NC_021182.1"/>
</dbReference>
<reference evidence="1 2" key="1">
    <citation type="submission" date="2012-01" db="EMBL/GenBank/DDBJ databases">
        <title>Complete sequence of chromosome of Clostridium pasteurianum BC1.</title>
        <authorList>
            <consortium name="US DOE Joint Genome Institute"/>
            <person name="Lucas S."/>
            <person name="Han J."/>
            <person name="Lapidus A."/>
            <person name="Cheng J.-F."/>
            <person name="Goodwin L."/>
            <person name="Pitluck S."/>
            <person name="Peters L."/>
            <person name="Mikhailova N."/>
            <person name="Teshima H."/>
            <person name="Detter J.C."/>
            <person name="Han C."/>
            <person name="Tapia R."/>
            <person name="Land M."/>
            <person name="Hauser L."/>
            <person name="Kyrpides N."/>
            <person name="Ivanova N."/>
            <person name="Pagani I."/>
            <person name="Dunn J."/>
            <person name="Taghavi S."/>
            <person name="Francis A."/>
            <person name="van der Lelie D."/>
            <person name="Woyke T."/>
        </authorList>
    </citation>
    <scope>NUCLEOTIDE SEQUENCE [LARGE SCALE GENOMIC DNA]</scope>
    <source>
        <strain evidence="1 2">BC1</strain>
    </source>
</reference>
<gene>
    <name evidence="1" type="ORF">Clopa_1876</name>
</gene>
<name>R4K4Y6_CLOPA</name>
<proteinExistence type="predicted"/>
<keyword evidence="2" id="KW-1185">Reference proteome</keyword>
<evidence type="ECO:0000313" key="2">
    <source>
        <dbReference type="Proteomes" id="UP000013523"/>
    </source>
</evidence>
<dbReference type="AlphaFoldDB" id="R4K4Y6"/>
<dbReference type="KEGG" id="cpas:Clopa_1876"/>
<dbReference type="Proteomes" id="UP000013523">
    <property type="component" value="Chromosome"/>
</dbReference>
<dbReference type="STRING" id="86416.Clopa_1876"/>
<sequence length="115" mass="13462">MIHLNKKEYKFCIDTFQDSISHLSKLRGEDLLNYINSVGQDSIDSAIELITCSRKDINNNEELNEKCKNSIFWLNGMFVWSDSYMISSNEVLEYVGDEQYCSIFEKIINDDLEEE</sequence>